<evidence type="ECO:0000256" key="1">
    <source>
        <dbReference type="SAM" id="SignalP"/>
    </source>
</evidence>
<accession>A0A914Z3D5</accession>
<proteinExistence type="predicted"/>
<protein>
    <submittedName>
        <fullName evidence="3">Glycine-rich protein</fullName>
    </submittedName>
</protein>
<keyword evidence="2" id="KW-1185">Reference proteome</keyword>
<evidence type="ECO:0000313" key="3">
    <source>
        <dbReference type="WBParaSite" id="PSU_v2.g6548.t1"/>
    </source>
</evidence>
<dbReference type="Proteomes" id="UP000887577">
    <property type="component" value="Unplaced"/>
</dbReference>
<organism evidence="2 3">
    <name type="scientific">Panagrolaimus superbus</name>
    <dbReference type="NCBI Taxonomy" id="310955"/>
    <lineage>
        <taxon>Eukaryota</taxon>
        <taxon>Metazoa</taxon>
        <taxon>Ecdysozoa</taxon>
        <taxon>Nematoda</taxon>
        <taxon>Chromadorea</taxon>
        <taxon>Rhabditida</taxon>
        <taxon>Tylenchina</taxon>
        <taxon>Panagrolaimomorpha</taxon>
        <taxon>Panagrolaimoidea</taxon>
        <taxon>Panagrolaimidae</taxon>
        <taxon>Panagrolaimus</taxon>
    </lineage>
</organism>
<name>A0A914Z3D5_9BILA</name>
<feature type="signal peptide" evidence="1">
    <location>
        <begin position="1"/>
        <end position="21"/>
    </location>
</feature>
<feature type="chain" id="PRO_5037364015" evidence="1">
    <location>
        <begin position="22"/>
        <end position="214"/>
    </location>
</feature>
<evidence type="ECO:0000313" key="2">
    <source>
        <dbReference type="Proteomes" id="UP000887577"/>
    </source>
</evidence>
<dbReference type="WBParaSite" id="PSU_v2.g6548.t1">
    <property type="protein sequence ID" value="PSU_v2.g6548.t1"/>
    <property type="gene ID" value="PSU_v2.g6548"/>
</dbReference>
<keyword evidence="1" id="KW-0732">Signal</keyword>
<sequence length="214" mass="21564">MVGRILITFIAFFGYSVNGNGKEMISFLSPVYSSMTIDEHSTTNSNTTAIATLDAASKSNETGLTTSTAVALRKKRQFGGGYGGYGGFGGGGFGGGGFGGGGFGGGFGGGGFGGCCMPMPPICCGGGMPMPIPVPVPVPIPIQPPICCTPMIPPPIVSCCGCCLPVCMPICMRGGCGCGGGGGFGGGMGGFGFGRKKREMILMHRQDTLKHFLK</sequence>
<dbReference type="AlphaFoldDB" id="A0A914Z3D5"/>
<reference evidence="3" key="1">
    <citation type="submission" date="2022-11" db="UniProtKB">
        <authorList>
            <consortium name="WormBaseParasite"/>
        </authorList>
    </citation>
    <scope>IDENTIFICATION</scope>
</reference>